<feature type="region of interest" description="Disordered" evidence="1">
    <location>
        <begin position="1"/>
        <end position="174"/>
    </location>
</feature>
<reference evidence="2" key="2">
    <citation type="submission" date="2020-05" db="EMBL/GenBank/DDBJ databases">
        <authorList>
            <person name="Kim H.-S."/>
            <person name="Proctor R.H."/>
            <person name="Brown D.W."/>
        </authorList>
    </citation>
    <scope>NUCLEOTIDE SEQUENCE</scope>
    <source>
        <strain evidence="2">NRRL 22465</strain>
    </source>
</reference>
<evidence type="ECO:0000313" key="3">
    <source>
        <dbReference type="Proteomes" id="UP000635477"/>
    </source>
</evidence>
<gene>
    <name evidence="2" type="ORF">FZEAL_6587</name>
</gene>
<evidence type="ECO:0000313" key="2">
    <source>
        <dbReference type="EMBL" id="KAF4976781.1"/>
    </source>
</evidence>
<proteinExistence type="predicted"/>
<dbReference type="OrthoDB" id="10644799at2759"/>
<dbReference type="Proteomes" id="UP000635477">
    <property type="component" value="Unassembled WGS sequence"/>
</dbReference>
<dbReference type="EMBL" id="JABEYC010000488">
    <property type="protein sequence ID" value="KAF4976781.1"/>
    <property type="molecule type" value="Genomic_DNA"/>
</dbReference>
<accession>A0A8H4XJB3</accession>
<protein>
    <submittedName>
        <fullName evidence="2">Uncharacterized protein</fullName>
    </submittedName>
</protein>
<sequence length="174" mass="18754">MTSPSTRASSPAASGGSPELLTPRSKIRALCATIDSSDDDGSPSTRIAKKKSPRTTQVASLPRLSSQTEDASDDESEEEIRPRGRLAARMLGITRPPQPAETADNNETARDRVGKMIERQEKEAQKTQNVDMPDVQSEEDDLPVAPRRLVRKTPRSQVADATAQGSRGSSPGLF</sequence>
<name>A0A8H4XJB3_9HYPO</name>
<feature type="non-terminal residue" evidence="2">
    <location>
        <position position="174"/>
    </location>
</feature>
<feature type="compositionally biased region" description="Polar residues" evidence="1">
    <location>
        <begin position="163"/>
        <end position="174"/>
    </location>
</feature>
<organism evidence="2 3">
    <name type="scientific">Fusarium zealandicum</name>
    <dbReference type="NCBI Taxonomy" id="1053134"/>
    <lineage>
        <taxon>Eukaryota</taxon>
        <taxon>Fungi</taxon>
        <taxon>Dikarya</taxon>
        <taxon>Ascomycota</taxon>
        <taxon>Pezizomycotina</taxon>
        <taxon>Sordariomycetes</taxon>
        <taxon>Hypocreomycetidae</taxon>
        <taxon>Hypocreales</taxon>
        <taxon>Nectriaceae</taxon>
        <taxon>Fusarium</taxon>
        <taxon>Fusarium staphyleae species complex</taxon>
    </lineage>
</organism>
<dbReference type="AlphaFoldDB" id="A0A8H4XJB3"/>
<feature type="compositionally biased region" description="Basic and acidic residues" evidence="1">
    <location>
        <begin position="107"/>
        <end position="125"/>
    </location>
</feature>
<evidence type="ECO:0000256" key="1">
    <source>
        <dbReference type="SAM" id="MobiDB-lite"/>
    </source>
</evidence>
<feature type="compositionally biased region" description="Low complexity" evidence="1">
    <location>
        <begin position="1"/>
        <end position="18"/>
    </location>
</feature>
<keyword evidence="3" id="KW-1185">Reference proteome</keyword>
<comment type="caution">
    <text evidence="2">The sequence shown here is derived from an EMBL/GenBank/DDBJ whole genome shotgun (WGS) entry which is preliminary data.</text>
</comment>
<reference evidence="2" key="1">
    <citation type="journal article" date="2020" name="BMC Genomics">
        <title>Correction to: Identification and distribution of gene clusters required for synthesis of sphingolipid metabolism inhibitors in diverse species of the filamentous fungus Fusarium.</title>
        <authorList>
            <person name="Kim H.S."/>
            <person name="Lohmar J.M."/>
            <person name="Busman M."/>
            <person name="Brown D.W."/>
            <person name="Naumann T.A."/>
            <person name="Divon H.H."/>
            <person name="Lysoe E."/>
            <person name="Uhlig S."/>
            <person name="Proctor R.H."/>
        </authorList>
    </citation>
    <scope>NUCLEOTIDE SEQUENCE</scope>
    <source>
        <strain evidence="2">NRRL 22465</strain>
    </source>
</reference>